<protein>
    <submittedName>
        <fullName evidence="1">Uncharacterized protein</fullName>
    </submittedName>
</protein>
<organism evidence="1 2">
    <name type="scientific">Dendrobium chrysotoxum</name>
    <name type="common">Orchid</name>
    <dbReference type="NCBI Taxonomy" id="161865"/>
    <lineage>
        <taxon>Eukaryota</taxon>
        <taxon>Viridiplantae</taxon>
        <taxon>Streptophyta</taxon>
        <taxon>Embryophyta</taxon>
        <taxon>Tracheophyta</taxon>
        <taxon>Spermatophyta</taxon>
        <taxon>Magnoliopsida</taxon>
        <taxon>Liliopsida</taxon>
        <taxon>Asparagales</taxon>
        <taxon>Orchidaceae</taxon>
        <taxon>Epidendroideae</taxon>
        <taxon>Malaxideae</taxon>
        <taxon>Dendrobiinae</taxon>
        <taxon>Dendrobium</taxon>
    </lineage>
</organism>
<evidence type="ECO:0000313" key="1">
    <source>
        <dbReference type="EMBL" id="KAH0466280.1"/>
    </source>
</evidence>
<gene>
    <name evidence="1" type="ORF">IEQ34_006383</name>
</gene>
<dbReference type="Proteomes" id="UP000775213">
    <property type="component" value="Unassembled WGS sequence"/>
</dbReference>
<evidence type="ECO:0000313" key="2">
    <source>
        <dbReference type="Proteomes" id="UP000775213"/>
    </source>
</evidence>
<proteinExistence type="predicted"/>
<dbReference type="EMBL" id="JAGFBR010000006">
    <property type="protein sequence ID" value="KAH0466280.1"/>
    <property type="molecule type" value="Genomic_DNA"/>
</dbReference>
<name>A0AAV7HFS3_DENCH</name>
<comment type="caution">
    <text evidence="1">The sequence shown here is derived from an EMBL/GenBank/DDBJ whole genome shotgun (WGS) entry which is preliminary data.</text>
</comment>
<accession>A0AAV7HFS3</accession>
<dbReference type="AlphaFoldDB" id="A0AAV7HFS3"/>
<reference evidence="1 2" key="1">
    <citation type="journal article" date="2021" name="Hortic Res">
        <title>Chromosome-scale assembly of the Dendrobium chrysotoxum genome enhances the understanding of orchid evolution.</title>
        <authorList>
            <person name="Zhang Y."/>
            <person name="Zhang G.Q."/>
            <person name="Zhang D."/>
            <person name="Liu X.D."/>
            <person name="Xu X.Y."/>
            <person name="Sun W.H."/>
            <person name="Yu X."/>
            <person name="Zhu X."/>
            <person name="Wang Z.W."/>
            <person name="Zhao X."/>
            <person name="Zhong W.Y."/>
            <person name="Chen H."/>
            <person name="Yin W.L."/>
            <person name="Huang T."/>
            <person name="Niu S.C."/>
            <person name="Liu Z.J."/>
        </authorList>
    </citation>
    <scope>NUCLEOTIDE SEQUENCE [LARGE SCALE GENOMIC DNA]</scope>
    <source>
        <strain evidence="1">Lindl</strain>
    </source>
</reference>
<sequence length="154" mass="17242">MLSNINLSIGLSIKTSKIKCLNSGQNLHTPFFRVARRWEKRGERGERKIKSLSLEVMEFDSSVGPIEKIIHLQECVSLHPHLAKEPTTSHKLVIAIDMETYRLTPLVATNPTVEHIVDDSNFRNVAPCVHVSVSTQETMDIPNVLIGNPVLLPL</sequence>
<keyword evidence="2" id="KW-1185">Reference proteome</keyword>